<dbReference type="EC" id="2.7.11.1" evidence="1"/>
<dbReference type="InterPro" id="IPR000719">
    <property type="entry name" value="Prot_kinase_dom"/>
</dbReference>
<evidence type="ECO:0000256" key="6">
    <source>
        <dbReference type="ARBA" id="ARBA00022840"/>
    </source>
</evidence>
<evidence type="ECO:0000256" key="7">
    <source>
        <dbReference type="SAM" id="MobiDB-lite"/>
    </source>
</evidence>
<feature type="region of interest" description="Disordered" evidence="7">
    <location>
        <begin position="436"/>
        <end position="466"/>
    </location>
</feature>
<gene>
    <name evidence="10" type="ORF">ACFPIJ_46500</name>
</gene>
<accession>A0ABV9WCQ8</accession>
<dbReference type="GO" id="GO:0004674">
    <property type="term" value="F:protein serine/threonine kinase activity"/>
    <property type="evidence" value="ECO:0007669"/>
    <property type="project" value="UniProtKB-EC"/>
</dbReference>
<organism evidence="10 11">
    <name type="scientific">Dactylosporangium cerinum</name>
    <dbReference type="NCBI Taxonomy" id="1434730"/>
    <lineage>
        <taxon>Bacteria</taxon>
        <taxon>Bacillati</taxon>
        <taxon>Actinomycetota</taxon>
        <taxon>Actinomycetes</taxon>
        <taxon>Micromonosporales</taxon>
        <taxon>Micromonosporaceae</taxon>
        <taxon>Dactylosporangium</taxon>
    </lineage>
</organism>
<feature type="compositionally biased region" description="Low complexity" evidence="7">
    <location>
        <begin position="355"/>
        <end position="366"/>
    </location>
</feature>
<sequence length="573" mass="57887">MLSAGTTLGGRYRLDERIAGGGMGDVWRGTDEVLGRTVAIKVLLPALLEEPGFAERFRGEARTMATINHPGVVDIYDYGSENGTAFLIMEYVEGDALSRTLSRVGRLTPARAMALVAQAADALHAAHEKGIVHRDVKPGNLLVRPNGTLVLTDFGIARSAAIAQLTAAGSVLGTASYISPEQASGAQATPLSDVYALGVVAYQCLSGQRPFEGDNPLQIAMRHVRDMPPPLPADIPPAIVQLVERAMAKDPAARWPSAAALAQAARRVSGGGGTSASPGIPMAAPLGPPGSPVGMPGSPVAYTPVSGPPVSGGPMSGIPMSGSPISGGAPTSPGVGAGGTRIMPGGAVPPPPGAPTSGHAARGAAGVPPPPSNETAYFAGETGGYQPPPGGGYQPAPSRNNKPGGNRNLMVVLGAAAAVLVLLIGVGGIWYATSGNKTDDPKAESTTAPASQAPTASAKPTGKTSKVDCEKMIGQPRSLVQSRLKKFKLKLVERDDSKPIPGTVLEVSPCGDVVEGSEVTLVYQSGSRGPKTTEPSTVPAEPEESGGASTKPSAGAKPSCTPPAVLVGNQCVG</sequence>
<keyword evidence="11" id="KW-1185">Reference proteome</keyword>
<keyword evidence="2" id="KW-0723">Serine/threonine-protein kinase</keyword>
<dbReference type="Pfam" id="PF00069">
    <property type="entry name" value="Pkinase"/>
    <property type="match status" value="1"/>
</dbReference>
<evidence type="ECO:0000313" key="11">
    <source>
        <dbReference type="Proteomes" id="UP001595912"/>
    </source>
</evidence>
<name>A0ABV9WCQ8_9ACTN</name>
<proteinExistence type="predicted"/>
<dbReference type="InterPro" id="IPR011009">
    <property type="entry name" value="Kinase-like_dom_sf"/>
</dbReference>
<keyword evidence="4" id="KW-0547">Nucleotide-binding</keyword>
<dbReference type="PANTHER" id="PTHR43289:SF6">
    <property type="entry name" value="SERINE_THREONINE-PROTEIN KINASE NEKL-3"/>
    <property type="match status" value="1"/>
</dbReference>
<dbReference type="RefSeq" id="WP_380125919.1">
    <property type="nucleotide sequence ID" value="NZ_JBHSIU010000070.1"/>
</dbReference>
<keyword evidence="3 10" id="KW-0808">Transferase</keyword>
<feature type="transmembrane region" description="Helical" evidence="8">
    <location>
        <begin position="409"/>
        <end position="432"/>
    </location>
</feature>
<evidence type="ECO:0000259" key="9">
    <source>
        <dbReference type="PROSITE" id="PS50011"/>
    </source>
</evidence>
<feature type="domain" description="Protein kinase" evidence="9">
    <location>
        <begin position="12"/>
        <end position="266"/>
    </location>
</feature>
<feature type="compositionally biased region" description="Low complexity" evidence="7">
    <location>
        <begin position="444"/>
        <end position="461"/>
    </location>
</feature>
<dbReference type="PANTHER" id="PTHR43289">
    <property type="entry name" value="MITOGEN-ACTIVATED PROTEIN KINASE KINASE KINASE 20-RELATED"/>
    <property type="match status" value="1"/>
</dbReference>
<keyword evidence="8" id="KW-0812">Transmembrane</keyword>
<dbReference type="Gene3D" id="1.10.510.10">
    <property type="entry name" value="Transferase(Phosphotransferase) domain 1"/>
    <property type="match status" value="1"/>
</dbReference>
<keyword evidence="8" id="KW-0472">Membrane</keyword>
<dbReference type="PROSITE" id="PS00108">
    <property type="entry name" value="PROTEIN_KINASE_ST"/>
    <property type="match status" value="1"/>
</dbReference>
<evidence type="ECO:0000256" key="2">
    <source>
        <dbReference type="ARBA" id="ARBA00022527"/>
    </source>
</evidence>
<feature type="region of interest" description="Disordered" evidence="7">
    <location>
        <begin position="522"/>
        <end position="573"/>
    </location>
</feature>
<reference evidence="11" key="1">
    <citation type="journal article" date="2019" name="Int. J. Syst. Evol. Microbiol.">
        <title>The Global Catalogue of Microorganisms (GCM) 10K type strain sequencing project: providing services to taxonomists for standard genome sequencing and annotation.</title>
        <authorList>
            <consortium name="The Broad Institute Genomics Platform"/>
            <consortium name="The Broad Institute Genome Sequencing Center for Infectious Disease"/>
            <person name="Wu L."/>
            <person name="Ma J."/>
        </authorList>
    </citation>
    <scope>NUCLEOTIDE SEQUENCE [LARGE SCALE GENOMIC DNA]</scope>
    <source>
        <strain evidence="11">CGMCC 4.7152</strain>
    </source>
</reference>
<keyword evidence="5 10" id="KW-0418">Kinase</keyword>
<comment type="caution">
    <text evidence="10">The sequence shown here is derived from an EMBL/GenBank/DDBJ whole genome shotgun (WGS) entry which is preliminary data.</text>
</comment>
<dbReference type="EMBL" id="JBHSIU010000070">
    <property type="protein sequence ID" value="MFC5005274.1"/>
    <property type="molecule type" value="Genomic_DNA"/>
</dbReference>
<dbReference type="Proteomes" id="UP001595912">
    <property type="component" value="Unassembled WGS sequence"/>
</dbReference>
<evidence type="ECO:0000256" key="1">
    <source>
        <dbReference type="ARBA" id="ARBA00012513"/>
    </source>
</evidence>
<feature type="region of interest" description="Disordered" evidence="7">
    <location>
        <begin position="268"/>
        <end position="402"/>
    </location>
</feature>
<protein>
    <recommendedName>
        <fullName evidence="1">non-specific serine/threonine protein kinase</fullName>
        <ecNumber evidence="1">2.7.11.1</ecNumber>
    </recommendedName>
</protein>
<evidence type="ECO:0000256" key="8">
    <source>
        <dbReference type="SAM" id="Phobius"/>
    </source>
</evidence>
<dbReference type="Gene3D" id="3.30.200.20">
    <property type="entry name" value="Phosphorylase Kinase, domain 1"/>
    <property type="match status" value="1"/>
</dbReference>
<feature type="compositionally biased region" description="Low complexity" evidence="7">
    <location>
        <begin position="292"/>
        <end position="328"/>
    </location>
</feature>
<dbReference type="CDD" id="cd14014">
    <property type="entry name" value="STKc_PknB_like"/>
    <property type="match status" value="1"/>
</dbReference>
<dbReference type="InterPro" id="IPR008271">
    <property type="entry name" value="Ser/Thr_kinase_AS"/>
</dbReference>
<dbReference type="PROSITE" id="PS50011">
    <property type="entry name" value="PROTEIN_KINASE_DOM"/>
    <property type="match status" value="1"/>
</dbReference>
<evidence type="ECO:0000256" key="3">
    <source>
        <dbReference type="ARBA" id="ARBA00022679"/>
    </source>
</evidence>
<evidence type="ECO:0000313" key="10">
    <source>
        <dbReference type="EMBL" id="MFC5005274.1"/>
    </source>
</evidence>
<evidence type="ECO:0000256" key="4">
    <source>
        <dbReference type="ARBA" id="ARBA00022741"/>
    </source>
</evidence>
<evidence type="ECO:0000256" key="5">
    <source>
        <dbReference type="ARBA" id="ARBA00022777"/>
    </source>
</evidence>
<keyword evidence="8" id="KW-1133">Transmembrane helix</keyword>
<keyword evidence="6" id="KW-0067">ATP-binding</keyword>
<dbReference type="SUPFAM" id="SSF56112">
    <property type="entry name" value="Protein kinase-like (PK-like)"/>
    <property type="match status" value="1"/>
</dbReference>
<dbReference type="SMART" id="SM00220">
    <property type="entry name" value="S_TKc"/>
    <property type="match status" value="1"/>
</dbReference>